<comment type="caution">
    <text evidence="7">The sequence shown here is derived from an EMBL/GenBank/DDBJ whole genome shotgun (WGS) entry which is preliminary data.</text>
</comment>
<feature type="compositionally biased region" description="Pro residues" evidence="6">
    <location>
        <begin position="362"/>
        <end position="381"/>
    </location>
</feature>
<proteinExistence type="inferred from homology"/>
<gene>
    <name evidence="7" type="ORF">JMJ35_002902</name>
</gene>
<dbReference type="NCBIfam" id="TIGR00607">
    <property type="entry name" value="rad52"/>
    <property type="match status" value="1"/>
</dbReference>
<dbReference type="Pfam" id="PF04098">
    <property type="entry name" value="Rad52_Rad22"/>
    <property type="match status" value="1"/>
</dbReference>
<keyword evidence="4" id="KW-0234">DNA repair</keyword>
<dbReference type="InterPro" id="IPR042525">
    <property type="entry name" value="Rad52_Rad59_Rad22_sf"/>
</dbReference>
<dbReference type="PANTHER" id="PTHR12132:SF1">
    <property type="entry name" value="DNA REPAIR PROTEIN RAD52 HOMOLOG"/>
    <property type="match status" value="1"/>
</dbReference>
<dbReference type="GO" id="GO:0006312">
    <property type="term" value="P:mitotic recombination"/>
    <property type="evidence" value="ECO:0007669"/>
    <property type="project" value="TreeGrafter"/>
</dbReference>
<dbReference type="InterPro" id="IPR004585">
    <property type="entry name" value="DNA_recomb/repair_Rad52"/>
</dbReference>
<feature type="compositionally biased region" description="Polar residues" evidence="6">
    <location>
        <begin position="480"/>
        <end position="489"/>
    </location>
</feature>
<dbReference type="Gene3D" id="3.30.390.80">
    <property type="entry name" value="DNA repair protein Rad52/59/22"/>
    <property type="match status" value="1"/>
</dbReference>
<dbReference type="InterPro" id="IPR041247">
    <property type="entry name" value="Rad52_fam"/>
</dbReference>
<dbReference type="InterPro" id="IPR007232">
    <property type="entry name" value="Rad52_Rad59_Rad22"/>
</dbReference>
<feature type="compositionally biased region" description="Low complexity" evidence="6">
    <location>
        <begin position="382"/>
        <end position="395"/>
    </location>
</feature>
<evidence type="ECO:0000256" key="6">
    <source>
        <dbReference type="SAM" id="MobiDB-lite"/>
    </source>
</evidence>
<dbReference type="GO" id="GO:0000730">
    <property type="term" value="P:DNA recombinase assembly"/>
    <property type="evidence" value="ECO:0007669"/>
    <property type="project" value="InterPro"/>
</dbReference>
<evidence type="ECO:0000256" key="5">
    <source>
        <dbReference type="ARBA" id="ARBA00077224"/>
    </source>
</evidence>
<reference evidence="7" key="1">
    <citation type="submission" date="2023-03" db="EMBL/GenBank/DDBJ databases">
        <title>Complete genome of Cladonia borealis.</title>
        <authorList>
            <person name="Park H."/>
        </authorList>
    </citation>
    <scope>NUCLEOTIDE SEQUENCE</scope>
    <source>
        <strain evidence="7">ANT050790</strain>
    </source>
</reference>
<evidence type="ECO:0000313" key="8">
    <source>
        <dbReference type="Proteomes" id="UP001166286"/>
    </source>
</evidence>
<keyword evidence="3" id="KW-0233">DNA recombination</keyword>
<sequence>MPEHGEQHKPAVTSVNPFEDVKPQISGYTAQEIATLSSRLEKQLGPEYISSRPGAGGGKVHYLSADKCINLANEVFGFNGWSSTIRNVQIDFVDENQTTGKVSLGLSVVVRVTLKDGTFHEDIGYGHIENCKGKAPAFEKAKKEGTTDGLKRALRNFGNLLGNCVYDKDYVARVTKLKIAPTKWDPDNLHRHPDFRPVKEEPLERSLSSHASLPQLRREWATDTHDSRATNFAGDPEDEFGSDDFDEVDFSVPQGDHPDEVTVDPSVPSAHFRRRNSLPNKGHPPSRAPGQTNPQRPRSPLAQNNSTRILPGPQTPVVPGNHSMAPPNSRGESSRATNNLQPPLQRPVLPKEENPSARPQQLQPPRPPPNPQPAPTHPSEPPSLHSSNPSSSDPPIGFFTARAAESLQSGPTSAIKAPAFNPHLESPSIRKTAGVDHTKTKPIGRELVGAPPPPPPVPRANFANNPQAIDKMRKVGMPISNASPLQNRGSYKPPQMMMKRPAEGGVGGRSALGDVTNLGVGVGGGGEGEKRQRVVGVEGGERDMLNI</sequence>
<organism evidence="7 8">
    <name type="scientific">Cladonia borealis</name>
    <dbReference type="NCBI Taxonomy" id="184061"/>
    <lineage>
        <taxon>Eukaryota</taxon>
        <taxon>Fungi</taxon>
        <taxon>Dikarya</taxon>
        <taxon>Ascomycota</taxon>
        <taxon>Pezizomycotina</taxon>
        <taxon>Lecanoromycetes</taxon>
        <taxon>OSLEUM clade</taxon>
        <taxon>Lecanoromycetidae</taxon>
        <taxon>Lecanorales</taxon>
        <taxon>Lecanorineae</taxon>
        <taxon>Cladoniaceae</taxon>
        <taxon>Cladonia</taxon>
    </lineage>
</organism>
<evidence type="ECO:0000256" key="3">
    <source>
        <dbReference type="ARBA" id="ARBA00023172"/>
    </source>
</evidence>
<evidence type="ECO:0000256" key="4">
    <source>
        <dbReference type="ARBA" id="ARBA00023204"/>
    </source>
</evidence>
<dbReference type="SUPFAM" id="SSF54768">
    <property type="entry name" value="dsRNA-binding domain-like"/>
    <property type="match status" value="1"/>
</dbReference>
<dbReference type="EMBL" id="JAFEKC020000005">
    <property type="protein sequence ID" value="KAK0514285.1"/>
    <property type="molecule type" value="Genomic_DNA"/>
</dbReference>
<name>A0AA39R3S3_9LECA</name>
<protein>
    <recommendedName>
        <fullName evidence="5">RAD52 homolog</fullName>
    </recommendedName>
</protein>
<dbReference type="Proteomes" id="UP001166286">
    <property type="component" value="Unassembled WGS sequence"/>
</dbReference>
<evidence type="ECO:0000313" key="7">
    <source>
        <dbReference type="EMBL" id="KAK0514285.1"/>
    </source>
</evidence>
<dbReference type="GO" id="GO:0005634">
    <property type="term" value="C:nucleus"/>
    <property type="evidence" value="ECO:0007669"/>
    <property type="project" value="InterPro"/>
</dbReference>
<dbReference type="AlphaFoldDB" id="A0AA39R3S3"/>
<feature type="compositionally biased region" description="Polar residues" evidence="6">
    <location>
        <begin position="330"/>
        <end position="342"/>
    </location>
</feature>
<evidence type="ECO:0000256" key="2">
    <source>
        <dbReference type="ARBA" id="ARBA00022763"/>
    </source>
</evidence>
<accession>A0AA39R3S3</accession>
<keyword evidence="8" id="KW-1185">Reference proteome</keyword>
<feature type="region of interest" description="Disordered" evidence="6">
    <location>
        <begin position="183"/>
        <end position="463"/>
    </location>
</feature>
<feature type="compositionally biased region" description="Acidic residues" evidence="6">
    <location>
        <begin position="235"/>
        <end position="249"/>
    </location>
</feature>
<feature type="compositionally biased region" description="Basic and acidic residues" evidence="6">
    <location>
        <begin position="216"/>
        <end position="228"/>
    </location>
</feature>
<feature type="region of interest" description="Disordered" evidence="6">
    <location>
        <begin position="479"/>
        <end position="547"/>
    </location>
</feature>
<keyword evidence="2" id="KW-0227">DNA damage</keyword>
<comment type="similarity">
    <text evidence="1">Belongs to the RAD52 family.</text>
</comment>
<dbReference type="GO" id="GO:0003697">
    <property type="term" value="F:single-stranded DNA binding"/>
    <property type="evidence" value="ECO:0007669"/>
    <property type="project" value="UniProtKB-ARBA"/>
</dbReference>
<dbReference type="GO" id="GO:0045002">
    <property type="term" value="P:double-strand break repair via single-strand annealing"/>
    <property type="evidence" value="ECO:0007669"/>
    <property type="project" value="InterPro"/>
</dbReference>
<evidence type="ECO:0000256" key="1">
    <source>
        <dbReference type="ARBA" id="ARBA00006638"/>
    </source>
</evidence>
<dbReference type="FunFam" id="3.30.390.80:FF:000001">
    <property type="entry name" value="DNA repair protein RAD52 homolog"/>
    <property type="match status" value="1"/>
</dbReference>
<feature type="compositionally biased region" description="Basic and acidic residues" evidence="6">
    <location>
        <begin position="184"/>
        <end position="204"/>
    </location>
</feature>
<feature type="compositionally biased region" description="Polar residues" evidence="6">
    <location>
        <begin position="289"/>
        <end position="308"/>
    </location>
</feature>
<dbReference type="PANTHER" id="PTHR12132">
    <property type="entry name" value="DNA REPAIR AND RECOMBINATION PROTEIN RAD52, RAD59"/>
    <property type="match status" value="1"/>
</dbReference>